<dbReference type="Pfam" id="PF08327">
    <property type="entry name" value="AHSA1"/>
    <property type="match status" value="1"/>
</dbReference>
<dbReference type="Gene3D" id="3.30.530.20">
    <property type="match status" value="1"/>
</dbReference>
<dbReference type="RefSeq" id="WP_073569906.1">
    <property type="nucleotide sequence ID" value="NZ_FRXN01000001.1"/>
</dbReference>
<evidence type="ECO:0000313" key="4">
    <source>
        <dbReference type="Proteomes" id="UP000184609"/>
    </source>
</evidence>
<evidence type="ECO:0000313" key="3">
    <source>
        <dbReference type="EMBL" id="SHO59580.1"/>
    </source>
</evidence>
<evidence type="ECO:0000256" key="1">
    <source>
        <dbReference type="ARBA" id="ARBA00006817"/>
    </source>
</evidence>
<sequence>METEEKSSWRSFTVNMPLNVPKEMISEALTSQEGLESWFLRSAKFQSPEGNDRGIDEKFQVGDSYQWMWHGWNDEVKEKGEILEPKSDEIIRFTFGKAGIVSLKTYQDGDETILHLVQENIPLEEDAKLNFHVGCKTGWTFYLLNMKSILLGGLDLRNKNNELNMD</sequence>
<proteinExistence type="inferred from homology"/>
<dbReference type="InterPro" id="IPR023393">
    <property type="entry name" value="START-like_dom_sf"/>
</dbReference>
<evidence type="ECO:0000259" key="2">
    <source>
        <dbReference type="Pfam" id="PF08327"/>
    </source>
</evidence>
<dbReference type="OrthoDB" id="9800631at2"/>
<feature type="domain" description="Activator of Hsp90 ATPase homologue 1/2-like C-terminal" evidence="2">
    <location>
        <begin position="20"/>
        <end position="150"/>
    </location>
</feature>
<dbReference type="SUPFAM" id="SSF55961">
    <property type="entry name" value="Bet v1-like"/>
    <property type="match status" value="1"/>
</dbReference>
<dbReference type="CDD" id="cd07814">
    <property type="entry name" value="SRPBCC_CalC_Aha1-like"/>
    <property type="match status" value="1"/>
</dbReference>
<name>A0A1M7Z476_9BACT</name>
<gene>
    <name evidence="3" type="ORF">SAMN04488108_0218</name>
</gene>
<keyword evidence="4" id="KW-1185">Reference proteome</keyword>
<dbReference type="InterPro" id="IPR013538">
    <property type="entry name" value="ASHA1/2-like_C"/>
</dbReference>
<protein>
    <submittedName>
        <fullName evidence="3">Uncharacterized conserved protein YndB, AHSA1/START domain</fullName>
    </submittedName>
</protein>
<organism evidence="3 4">
    <name type="scientific">Algoriphagus zhangzhouensis</name>
    <dbReference type="NCBI Taxonomy" id="1073327"/>
    <lineage>
        <taxon>Bacteria</taxon>
        <taxon>Pseudomonadati</taxon>
        <taxon>Bacteroidota</taxon>
        <taxon>Cytophagia</taxon>
        <taxon>Cytophagales</taxon>
        <taxon>Cyclobacteriaceae</taxon>
        <taxon>Algoriphagus</taxon>
    </lineage>
</organism>
<dbReference type="EMBL" id="FRXN01000001">
    <property type="protein sequence ID" value="SHO59580.1"/>
    <property type="molecule type" value="Genomic_DNA"/>
</dbReference>
<dbReference type="STRING" id="1073327.SAMN04488108_0218"/>
<reference evidence="4" key="1">
    <citation type="submission" date="2016-12" db="EMBL/GenBank/DDBJ databases">
        <authorList>
            <person name="Varghese N."/>
            <person name="Submissions S."/>
        </authorList>
    </citation>
    <scope>NUCLEOTIDE SEQUENCE [LARGE SCALE GENOMIC DNA]</scope>
    <source>
        <strain evidence="4">DSM 25035</strain>
    </source>
</reference>
<accession>A0A1M7Z476</accession>
<dbReference type="Proteomes" id="UP000184609">
    <property type="component" value="Unassembled WGS sequence"/>
</dbReference>
<dbReference type="AlphaFoldDB" id="A0A1M7Z476"/>
<comment type="similarity">
    <text evidence="1">Belongs to the AHA1 family.</text>
</comment>